<evidence type="ECO:0000256" key="1">
    <source>
        <dbReference type="SAM" id="SignalP"/>
    </source>
</evidence>
<organism evidence="3 4">
    <name type="scientific">Sinomicrobium weinanense</name>
    <dbReference type="NCBI Taxonomy" id="2842200"/>
    <lineage>
        <taxon>Bacteria</taxon>
        <taxon>Pseudomonadati</taxon>
        <taxon>Bacteroidota</taxon>
        <taxon>Flavobacteriia</taxon>
        <taxon>Flavobacteriales</taxon>
        <taxon>Flavobacteriaceae</taxon>
        <taxon>Sinomicrobium</taxon>
    </lineage>
</organism>
<evidence type="ECO:0000313" key="4">
    <source>
        <dbReference type="Proteomes" id="UP000653730"/>
    </source>
</evidence>
<accession>A0A926JSI3</accession>
<dbReference type="EMBL" id="JACVDC010000033">
    <property type="protein sequence ID" value="MBC9796678.1"/>
    <property type="molecule type" value="Genomic_DNA"/>
</dbReference>
<dbReference type="Gene3D" id="3.40.710.10">
    <property type="entry name" value="DD-peptidase/beta-lactamase superfamily"/>
    <property type="match status" value="1"/>
</dbReference>
<name>A0A926JSI3_9FLAO</name>
<dbReference type="InterPro" id="IPR050789">
    <property type="entry name" value="Diverse_Enzym_Activities"/>
</dbReference>
<dbReference type="InterPro" id="IPR001466">
    <property type="entry name" value="Beta-lactam-related"/>
</dbReference>
<gene>
    <name evidence="3" type="ORF">IBL28_11915</name>
</gene>
<feature type="chain" id="PRO_5036910756" evidence="1">
    <location>
        <begin position="21"/>
        <end position="425"/>
    </location>
</feature>
<dbReference type="SUPFAM" id="SSF56601">
    <property type="entry name" value="beta-lactamase/transpeptidase-like"/>
    <property type="match status" value="1"/>
</dbReference>
<reference evidence="3 4" key="1">
    <citation type="submission" date="2020-09" db="EMBL/GenBank/DDBJ databases">
        <title>Sinomicrobium weinanense sp. nov., a halophilic bacteria isolated from saline-alkali soil.</title>
        <authorList>
            <person name="Wu P."/>
            <person name="Ren H."/>
            <person name="Mei Y."/>
            <person name="Liang Y."/>
            <person name="Chen Z."/>
        </authorList>
    </citation>
    <scope>NUCLEOTIDE SEQUENCE [LARGE SCALE GENOMIC DNA]</scope>
    <source>
        <strain evidence="3 4">FJxs</strain>
    </source>
</reference>
<keyword evidence="4" id="KW-1185">Reference proteome</keyword>
<sequence>MNLKHQLTGFLFLVAASAFCQELQTAGPDKAGFSSGRLELIDGMIENYVEHKKVAGAVALIARDGKIVYHKGIGYSDIKEKKKMQPNTIFRIASQTKAITSVAVMMLYEEGKLLLDDPVSRYISEFKEAGVLDKFNAADSTYTTVPAEREVTIRHLLTHTSGISYAVIGSKEGKAIYAKAGVPAGFVAGPLKLADKIKILGGLPLMHQPGERFTYGLNTDVLGYVVEVVSGMSLDRFFHERIFEPLQMNDTYFYLPKDKQDRLAEVYVENEAGETVEAPQVSHGEINKDYPLLGSTYFSGGAGLSSTARDYSVFLQMLLNGGEYNGKRLLSPDTVRLMTVNQIGEKSLNHGNKFGLGFEVVTEEGSAAFPWHKGSFSWGGYFGSHYWADPVSGVVAVILTQETPNSEWGEISAKFKNMVYSALVE</sequence>
<evidence type="ECO:0000313" key="3">
    <source>
        <dbReference type="EMBL" id="MBC9796678.1"/>
    </source>
</evidence>
<evidence type="ECO:0000259" key="2">
    <source>
        <dbReference type="Pfam" id="PF00144"/>
    </source>
</evidence>
<dbReference type="AlphaFoldDB" id="A0A926JSI3"/>
<feature type="domain" description="Beta-lactamase-related" evidence="2">
    <location>
        <begin position="42"/>
        <end position="405"/>
    </location>
</feature>
<proteinExistence type="predicted"/>
<dbReference type="PANTHER" id="PTHR43283:SF3">
    <property type="entry name" value="BETA-LACTAMASE FAMILY PROTEIN (AFU_ORTHOLOGUE AFUA_5G07500)"/>
    <property type="match status" value="1"/>
</dbReference>
<feature type="signal peptide" evidence="1">
    <location>
        <begin position="1"/>
        <end position="20"/>
    </location>
</feature>
<dbReference type="RefSeq" id="WP_187965820.1">
    <property type="nucleotide sequence ID" value="NZ_JACVDC010000033.1"/>
</dbReference>
<dbReference type="InterPro" id="IPR012338">
    <property type="entry name" value="Beta-lactam/transpept-like"/>
</dbReference>
<keyword evidence="1" id="KW-0732">Signal</keyword>
<comment type="caution">
    <text evidence="3">The sequence shown here is derived from an EMBL/GenBank/DDBJ whole genome shotgun (WGS) entry which is preliminary data.</text>
</comment>
<dbReference type="Pfam" id="PF00144">
    <property type="entry name" value="Beta-lactamase"/>
    <property type="match status" value="1"/>
</dbReference>
<dbReference type="PANTHER" id="PTHR43283">
    <property type="entry name" value="BETA-LACTAMASE-RELATED"/>
    <property type="match status" value="1"/>
</dbReference>
<dbReference type="Proteomes" id="UP000653730">
    <property type="component" value="Unassembled WGS sequence"/>
</dbReference>
<protein>
    <submittedName>
        <fullName evidence="3">Beta-lactamase family protein</fullName>
    </submittedName>
</protein>